<dbReference type="Proteomes" id="UP001556631">
    <property type="component" value="Unassembled WGS sequence"/>
</dbReference>
<keyword evidence="2" id="KW-0805">Transcription regulation</keyword>
<name>A0ABV3T1A5_9ACTN</name>
<dbReference type="PROSITE" id="PS50931">
    <property type="entry name" value="HTH_LYSR"/>
    <property type="match status" value="1"/>
</dbReference>
<dbReference type="PRINTS" id="PR00039">
    <property type="entry name" value="HTHLYSR"/>
</dbReference>
<evidence type="ECO:0000313" key="7">
    <source>
        <dbReference type="Proteomes" id="UP001556631"/>
    </source>
</evidence>
<dbReference type="Gene3D" id="1.10.10.10">
    <property type="entry name" value="Winged helix-like DNA-binding domain superfamily/Winged helix DNA-binding domain"/>
    <property type="match status" value="1"/>
</dbReference>
<comment type="similarity">
    <text evidence="1">Belongs to the LysR transcriptional regulatory family.</text>
</comment>
<dbReference type="SUPFAM" id="SSF46785">
    <property type="entry name" value="Winged helix' DNA-binding domain"/>
    <property type="match status" value="1"/>
</dbReference>
<accession>A0ABV3T1A5</accession>
<evidence type="ECO:0000256" key="1">
    <source>
        <dbReference type="ARBA" id="ARBA00009437"/>
    </source>
</evidence>
<comment type="caution">
    <text evidence="6">The sequence shown here is derived from an EMBL/GenBank/DDBJ whole genome shotgun (WGS) entry which is preliminary data.</text>
</comment>
<evidence type="ECO:0000256" key="3">
    <source>
        <dbReference type="ARBA" id="ARBA00023125"/>
    </source>
</evidence>
<proteinExistence type="inferred from homology"/>
<dbReference type="InterPro" id="IPR005119">
    <property type="entry name" value="LysR_subst-bd"/>
</dbReference>
<reference evidence="6 7" key="1">
    <citation type="submission" date="2024-07" db="EMBL/GenBank/DDBJ databases">
        <authorList>
            <person name="Lee S."/>
            <person name="Kang M."/>
        </authorList>
    </citation>
    <scope>NUCLEOTIDE SEQUENCE [LARGE SCALE GENOMIC DNA]</scope>
    <source>
        <strain evidence="6 7">DS6</strain>
    </source>
</reference>
<evidence type="ECO:0000259" key="5">
    <source>
        <dbReference type="PROSITE" id="PS50931"/>
    </source>
</evidence>
<dbReference type="InterPro" id="IPR036390">
    <property type="entry name" value="WH_DNA-bd_sf"/>
</dbReference>
<dbReference type="RefSeq" id="WP_367994387.1">
    <property type="nucleotide sequence ID" value="NZ_JBFPJR010000020.1"/>
</dbReference>
<keyword evidence="4" id="KW-0804">Transcription</keyword>
<dbReference type="SUPFAM" id="SSF53850">
    <property type="entry name" value="Periplasmic binding protein-like II"/>
    <property type="match status" value="1"/>
</dbReference>
<dbReference type="EMBL" id="JBFPJR010000020">
    <property type="protein sequence ID" value="MEX0428417.1"/>
    <property type="molecule type" value="Genomic_DNA"/>
</dbReference>
<evidence type="ECO:0000256" key="4">
    <source>
        <dbReference type="ARBA" id="ARBA00023163"/>
    </source>
</evidence>
<sequence>MVDLRLVEYFVAVVDHGGITKAANALYIAQPSLSQAIKSLEREVGAELFDRSGRQLELTDAGRVFEVSARRVVRDVAVARRRVEEVRMLRAGRLHLAAIADLTLHPLPDLVQAFRRRHPGVEVRISDPGHAGGVVAAVRQGQAEIGLTTLPVKADALTLRPLAAQRMVLAMVPELAAGLPDPVPQRMLADLPLIRSMEDRLGDLVAEADFLPPAEEALLRSGFRQVTWELVMAGAGMALLPEGIAGTQLTGVVLRALEPEVRREVAAVFRADQLSPAGEAFVAALCPDGPPPAPDPAPAED</sequence>
<organism evidence="6 7">
    <name type="scientific">Nocardioides eburneus</name>
    <dbReference type="NCBI Taxonomy" id="3231482"/>
    <lineage>
        <taxon>Bacteria</taxon>
        <taxon>Bacillati</taxon>
        <taxon>Actinomycetota</taxon>
        <taxon>Actinomycetes</taxon>
        <taxon>Propionibacteriales</taxon>
        <taxon>Nocardioidaceae</taxon>
        <taxon>Nocardioides</taxon>
    </lineage>
</organism>
<dbReference type="Pfam" id="PF03466">
    <property type="entry name" value="LysR_substrate"/>
    <property type="match status" value="1"/>
</dbReference>
<keyword evidence="7" id="KW-1185">Reference proteome</keyword>
<dbReference type="CDD" id="cd05466">
    <property type="entry name" value="PBP2_LTTR_substrate"/>
    <property type="match status" value="1"/>
</dbReference>
<dbReference type="InterPro" id="IPR036388">
    <property type="entry name" value="WH-like_DNA-bd_sf"/>
</dbReference>
<evidence type="ECO:0000313" key="6">
    <source>
        <dbReference type="EMBL" id="MEX0428417.1"/>
    </source>
</evidence>
<evidence type="ECO:0000256" key="2">
    <source>
        <dbReference type="ARBA" id="ARBA00023015"/>
    </source>
</evidence>
<protein>
    <submittedName>
        <fullName evidence="6">LysR family transcriptional regulator</fullName>
    </submittedName>
</protein>
<dbReference type="InterPro" id="IPR000847">
    <property type="entry name" value="LysR_HTH_N"/>
</dbReference>
<keyword evidence="3" id="KW-0238">DNA-binding</keyword>
<dbReference type="Pfam" id="PF00126">
    <property type="entry name" value="HTH_1"/>
    <property type="match status" value="1"/>
</dbReference>
<dbReference type="PANTHER" id="PTHR30346:SF28">
    <property type="entry name" value="HTH-TYPE TRANSCRIPTIONAL REGULATOR CYNR"/>
    <property type="match status" value="1"/>
</dbReference>
<gene>
    <name evidence="6" type="ORF">AB3X52_12370</name>
</gene>
<feature type="domain" description="HTH lysR-type" evidence="5">
    <location>
        <begin position="2"/>
        <end position="59"/>
    </location>
</feature>
<dbReference type="Gene3D" id="3.40.190.10">
    <property type="entry name" value="Periplasmic binding protein-like II"/>
    <property type="match status" value="2"/>
</dbReference>
<dbReference type="PANTHER" id="PTHR30346">
    <property type="entry name" value="TRANSCRIPTIONAL DUAL REGULATOR HCAR-RELATED"/>
    <property type="match status" value="1"/>
</dbReference>